<name>A0A4Y3KGM2_CELUD</name>
<dbReference type="Proteomes" id="UP000315842">
    <property type="component" value="Unassembled WGS sequence"/>
</dbReference>
<keyword evidence="2" id="KW-1185">Reference proteome</keyword>
<organism evidence="1 2">
    <name type="scientific">Cellulomonas uda</name>
    <dbReference type="NCBI Taxonomy" id="1714"/>
    <lineage>
        <taxon>Bacteria</taxon>
        <taxon>Bacillati</taxon>
        <taxon>Actinomycetota</taxon>
        <taxon>Actinomycetes</taxon>
        <taxon>Micrococcales</taxon>
        <taxon>Cellulomonadaceae</taxon>
        <taxon>Cellulomonas</taxon>
    </lineage>
</organism>
<accession>A0A4Y3KGM2</accession>
<dbReference type="RefSeq" id="WP_141322310.1">
    <property type="nucleotide sequence ID" value="NZ_BJLP01000067.1"/>
</dbReference>
<protein>
    <recommendedName>
        <fullName evidence="3">Aldose 1-epimerase</fullName>
    </recommendedName>
</protein>
<evidence type="ECO:0000313" key="2">
    <source>
        <dbReference type="Proteomes" id="UP000315842"/>
    </source>
</evidence>
<reference evidence="1 2" key="1">
    <citation type="submission" date="2019-06" db="EMBL/GenBank/DDBJ databases">
        <title>Whole genome shotgun sequence of Cellulomonas uda NBRC 3747.</title>
        <authorList>
            <person name="Hosoyama A."/>
            <person name="Uohara A."/>
            <person name="Ohji S."/>
            <person name="Ichikawa N."/>
        </authorList>
    </citation>
    <scope>NUCLEOTIDE SEQUENCE [LARGE SCALE GENOMIC DNA]</scope>
    <source>
        <strain evidence="1 2">NBRC 3747</strain>
    </source>
</reference>
<proteinExistence type="predicted"/>
<comment type="caution">
    <text evidence="1">The sequence shown here is derived from an EMBL/GenBank/DDBJ whole genome shotgun (WGS) entry which is preliminary data.</text>
</comment>
<dbReference type="AlphaFoldDB" id="A0A4Y3KGM2"/>
<sequence length="272" mass="29733">MFELLTDELRVQVLDPVADRDRTGVRYCTGGYVFQVHDEVRGPLMSGPTYPDSFNWFDGQGIPDAFALAPLHGPGPEPRALVLGVGVCDLEARRVVEPCAWDVTHDGPTLGFRTAHAFAEHACALERTVSLVGRVLTSTTTLLNAADEAVLPVVWFPHPFFPQPASDELFRSSVALGLAEDDGFEVLDEHTVRRRALPPGHVGPYAELEHAAGGPVRLEHRHDLLGAVTMTTSYAPGRFAVWGNHHTVSPEPFLEHALAPGEELTWTVTYAF</sequence>
<gene>
    <name evidence="1" type="ORF">CUD01_29780</name>
</gene>
<evidence type="ECO:0000313" key="1">
    <source>
        <dbReference type="EMBL" id="GEA82534.1"/>
    </source>
</evidence>
<evidence type="ECO:0008006" key="3">
    <source>
        <dbReference type="Google" id="ProtNLM"/>
    </source>
</evidence>
<dbReference type="EMBL" id="BJLP01000067">
    <property type="protein sequence ID" value="GEA82534.1"/>
    <property type="molecule type" value="Genomic_DNA"/>
</dbReference>